<comment type="caution">
    <text evidence="2">The sequence shown here is derived from an EMBL/GenBank/DDBJ whole genome shotgun (WGS) entry which is preliminary data.</text>
</comment>
<dbReference type="Proteomes" id="UP000321249">
    <property type="component" value="Unassembled WGS sequence"/>
</dbReference>
<gene>
    <name evidence="2" type="ORF">FRZ32_08575</name>
</gene>
<organism evidence="2 3">
    <name type="scientific">Allosphingosinicella ginsenosidimutans</name>
    <dbReference type="NCBI Taxonomy" id="1176539"/>
    <lineage>
        <taxon>Bacteria</taxon>
        <taxon>Pseudomonadati</taxon>
        <taxon>Pseudomonadota</taxon>
        <taxon>Alphaproteobacteria</taxon>
        <taxon>Sphingomonadales</taxon>
        <taxon>Sphingomonadaceae</taxon>
        <taxon>Allosphingosinicella</taxon>
    </lineage>
</organism>
<keyword evidence="3" id="KW-1185">Reference proteome</keyword>
<reference evidence="2 3" key="1">
    <citation type="journal article" date="2015" name="J. Microbiol.">
        <title>Sphingosinicella ginsenosidimutans sp. nov., with ginsenoside converting activity.</title>
        <authorList>
            <person name="Kim J.K."/>
            <person name="Kang M.S."/>
            <person name="Park S.C."/>
            <person name="Kim K.M."/>
            <person name="Choi K."/>
            <person name="Yoon M.H."/>
            <person name="Im W.T."/>
        </authorList>
    </citation>
    <scope>NUCLEOTIDE SEQUENCE [LARGE SCALE GENOMIC DNA]</scope>
    <source>
        <strain evidence="2 3">BS-11</strain>
    </source>
</reference>
<feature type="region of interest" description="Disordered" evidence="1">
    <location>
        <begin position="41"/>
        <end position="65"/>
    </location>
</feature>
<dbReference type="EMBL" id="VOQQ01000001">
    <property type="protein sequence ID" value="TXC63708.1"/>
    <property type="molecule type" value="Genomic_DNA"/>
</dbReference>
<evidence type="ECO:0000313" key="2">
    <source>
        <dbReference type="EMBL" id="TXC63708.1"/>
    </source>
</evidence>
<accession>A0A5C6TVI2</accession>
<dbReference type="AlphaFoldDB" id="A0A5C6TVI2"/>
<proteinExistence type="predicted"/>
<evidence type="ECO:0000313" key="3">
    <source>
        <dbReference type="Proteomes" id="UP000321249"/>
    </source>
</evidence>
<dbReference type="RefSeq" id="WP_147043114.1">
    <property type="nucleotide sequence ID" value="NZ_BAABIR010000004.1"/>
</dbReference>
<protein>
    <submittedName>
        <fullName evidence="2">Uncharacterized protein</fullName>
    </submittedName>
</protein>
<evidence type="ECO:0000256" key="1">
    <source>
        <dbReference type="SAM" id="MobiDB-lite"/>
    </source>
</evidence>
<sequence>MADAIHIEMTAPLIQAIDQLMAWQDERTAWLLRAGPVARRLNEEAANDPTPRSHLADEPDGETAA</sequence>
<name>A0A5C6TVI2_9SPHN</name>